<dbReference type="InterPro" id="IPR050090">
    <property type="entry name" value="Tyrosine_recombinase_XerCD"/>
</dbReference>
<evidence type="ECO:0000259" key="2">
    <source>
        <dbReference type="PROSITE" id="PS51898"/>
    </source>
</evidence>
<dbReference type="InterPro" id="IPR013762">
    <property type="entry name" value="Integrase-like_cat_sf"/>
</dbReference>
<dbReference type="InterPro" id="IPR011010">
    <property type="entry name" value="DNA_brk_join_enz"/>
</dbReference>
<keyword evidence="4" id="KW-1185">Reference proteome</keyword>
<dbReference type="AlphaFoldDB" id="A0A5S4F6V1"/>
<evidence type="ECO:0000256" key="1">
    <source>
        <dbReference type="ARBA" id="ARBA00023172"/>
    </source>
</evidence>
<dbReference type="GO" id="GO:0006310">
    <property type="term" value="P:DNA recombination"/>
    <property type="evidence" value="ECO:0007669"/>
    <property type="project" value="UniProtKB-KW"/>
</dbReference>
<feature type="domain" description="Tyr recombinase" evidence="2">
    <location>
        <begin position="1"/>
        <end position="140"/>
    </location>
</feature>
<name>A0A5S4F6V1_9ACTN</name>
<dbReference type="Proteomes" id="UP000309128">
    <property type="component" value="Unassembled WGS sequence"/>
</dbReference>
<dbReference type="PROSITE" id="PS51898">
    <property type="entry name" value="TYR_RECOMBINASE"/>
    <property type="match status" value="1"/>
</dbReference>
<dbReference type="GO" id="GO:0003677">
    <property type="term" value="F:DNA binding"/>
    <property type="evidence" value="ECO:0007669"/>
    <property type="project" value="InterPro"/>
</dbReference>
<accession>A0A5S4F6V1</accession>
<protein>
    <submittedName>
        <fullName evidence="3">Site-specific integrase</fullName>
    </submittedName>
</protein>
<comment type="caution">
    <text evidence="3">The sequence shown here is derived from an EMBL/GenBank/DDBJ whole genome shotgun (WGS) entry which is preliminary data.</text>
</comment>
<reference evidence="3 4" key="1">
    <citation type="submission" date="2019-05" db="EMBL/GenBank/DDBJ databases">
        <title>Draft genome sequence of Nonomuraea turkmeniaca DSM 43926.</title>
        <authorList>
            <person name="Saricaoglu S."/>
            <person name="Isik K."/>
        </authorList>
    </citation>
    <scope>NUCLEOTIDE SEQUENCE [LARGE SCALE GENOMIC DNA]</scope>
    <source>
        <strain evidence="3 4">DSM 43926</strain>
    </source>
</reference>
<sequence>MLPRPNPSRFGLHATRGCTLKLPQRCMDALRLLKEAQDVAREKAADRWQDTDLVFCTRTGTPVTAHNVRRDFRKVVEATGLTGREWSPRELRHSFVSVLSDSGVPIEDISRLVGHSNTVVTETVYRHQIRHVIMQGAAAMDKIFGS</sequence>
<dbReference type="Pfam" id="PF00589">
    <property type="entry name" value="Phage_integrase"/>
    <property type="match status" value="1"/>
</dbReference>
<dbReference type="Gene3D" id="1.10.443.10">
    <property type="entry name" value="Intergrase catalytic core"/>
    <property type="match status" value="1"/>
</dbReference>
<evidence type="ECO:0000313" key="3">
    <source>
        <dbReference type="EMBL" id="TMR11950.1"/>
    </source>
</evidence>
<keyword evidence="1" id="KW-0233">DNA recombination</keyword>
<dbReference type="InterPro" id="IPR002104">
    <property type="entry name" value="Integrase_catalytic"/>
</dbReference>
<dbReference type="GO" id="GO:0015074">
    <property type="term" value="P:DNA integration"/>
    <property type="evidence" value="ECO:0007669"/>
    <property type="project" value="InterPro"/>
</dbReference>
<dbReference type="PANTHER" id="PTHR30349">
    <property type="entry name" value="PHAGE INTEGRASE-RELATED"/>
    <property type="match status" value="1"/>
</dbReference>
<dbReference type="EMBL" id="VCKY01000145">
    <property type="protein sequence ID" value="TMR11950.1"/>
    <property type="molecule type" value="Genomic_DNA"/>
</dbReference>
<dbReference type="SUPFAM" id="SSF56349">
    <property type="entry name" value="DNA breaking-rejoining enzymes"/>
    <property type="match status" value="1"/>
</dbReference>
<evidence type="ECO:0000313" key="4">
    <source>
        <dbReference type="Proteomes" id="UP000309128"/>
    </source>
</evidence>
<gene>
    <name evidence="3" type="ORF">ETD86_34310</name>
</gene>
<proteinExistence type="predicted"/>
<organism evidence="3 4">
    <name type="scientific">Nonomuraea turkmeniaca</name>
    <dbReference type="NCBI Taxonomy" id="103838"/>
    <lineage>
        <taxon>Bacteria</taxon>
        <taxon>Bacillati</taxon>
        <taxon>Actinomycetota</taxon>
        <taxon>Actinomycetes</taxon>
        <taxon>Streptosporangiales</taxon>
        <taxon>Streptosporangiaceae</taxon>
        <taxon>Nonomuraea</taxon>
    </lineage>
</organism>
<dbReference type="OrthoDB" id="3175606at2"/>